<dbReference type="Proteomes" id="UP000663889">
    <property type="component" value="Unassembled WGS sequence"/>
</dbReference>
<dbReference type="InterPro" id="IPR019397">
    <property type="entry name" value="Uncharacterised_TMEM39"/>
</dbReference>
<gene>
    <name evidence="9" type="ORF">FNK824_LOCUS2884</name>
    <name evidence="8" type="ORF">SEV965_LOCUS11659</name>
</gene>
<keyword evidence="3 7" id="KW-0812">Transmembrane</keyword>
<sequence length="572" mass="65719">MHHRRSQGDSKSTSSINGSLSSMSTTNNSSSSTSTTNRVSIYSMRERVIINKMTSIIGKLAPDTETEVTSRLHQEIPAIRLDGHLTYCLYIALQNLIHLNAIYILLYHTVFWLNSNNLNKETIFSTQVLEQTNYEQTHLVTLSNNYYSITSKSINTDLINQYLYMSLIGIGSIELIIAFIWTLRKKLPYLVQRNQKLRIRLSKLLVIMIILIYITFIAWISYHTFITQQLTLTIFILIFSHLIIITFLDKPNLFQRSPDNLSKQSTVTRKPHRHSTSSSSTSSLATTILGRSSHRSSSSMQPRKITPVINSSSSSSSSNLIAWSRWSSVTEEKVEIHECSTFYAQARREADDLWPTIVRRIILNIYRTIASFILFDLIPIKMLDIHVRSMDSQPLKSLIFILTLGTFVTHSAFLFPVKLQTTLHRIATHLGQWRQQSNIRTDTINEWSSECNSYTRGSVVKLSSNNQYYIAIQHLSNAANPQSKSHSILYLLFGDPTYFLTVQFIFSVLLVILHIIWIACGRHCEQILVGYLIIFYSSYPIFKIARDRIIMDFVEEHEYFQTSAIAKQKKIS</sequence>
<dbReference type="GO" id="GO:0016020">
    <property type="term" value="C:membrane"/>
    <property type="evidence" value="ECO:0007669"/>
    <property type="project" value="UniProtKB-SubCell"/>
</dbReference>
<dbReference type="EMBL" id="CAJNOU010000509">
    <property type="protein sequence ID" value="CAF1018234.1"/>
    <property type="molecule type" value="Genomic_DNA"/>
</dbReference>
<evidence type="ECO:0000256" key="7">
    <source>
        <dbReference type="SAM" id="Phobius"/>
    </source>
</evidence>
<evidence type="ECO:0000256" key="2">
    <source>
        <dbReference type="ARBA" id="ARBA00010737"/>
    </source>
</evidence>
<dbReference type="Pfam" id="PF10271">
    <property type="entry name" value="Tmp39"/>
    <property type="match status" value="1"/>
</dbReference>
<evidence type="ECO:0000256" key="6">
    <source>
        <dbReference type="SAM" id="MobiDB-lite"/>
    </source>
</evidence>
<dbReference type="Proteomes" id="UP000663874">
    <property type="component" value="Unassembled WGS sequence"/>
</dbReference>
<feature type="compositionally biased region" description="Polar residues" evidence="6">
    <location>
        <begin position="9"/>
        <end position="18"/>
    </location>
</feature>
<accession>A0A814I164</accession>
<feature type="transmembrane region" description="Helical" evidence="7">
    <location>
        <begin position="162"/>
        <end position="183"/>
    </location>
</feature>
<comment type="subcellular location">
    <subcellularLocation>
        <location evidence="1">Membrane</location>
        <topology evidence="1">Multi-pass membrane protein</topology>
    </subcellularLocation>
</comment>
<keyword evidence="5 7" id="KW-0472">Membrane</keyword>
<evidence type="ECO:0000313" key="9">
    <source>
        <dbReference type="EMBL" id="CAF3590265.1"/>
    </source>
</evidence>
<dbReference type="AlphaFoldDB" id="A0A814I164"/>
<protein>
    <submittedName>
        <fullName evidence="8">Uncharacterized protein</fullName>
    </submittedName>
</protein>
<feature type="transmembrane region" description="Helical" evidence="7">
    <location>
        <begin position="525"/>
        <end position="542"/>
    </location>
</feature>
<feature type="transmembrane region" description="Helical" evidence="7">
    <location>
        <begin position="228"/>
        <end position="248"/>
    </location>
</feature>
<feature type="compositionally biased region" description="Low complexity" evidence="6">
    <location>
        <begin position="19"/>
        <end position="37"/>
    </location>
</feature>
<evidence type="ECO:0000313" key="8">
    <source>
        <dbReference type="EMBL" id="CAF1018234.1"/>
    </source>
</evidence>
<evidence type="ECO:0000256" key="5">
    <source>
        <dbReference type="ARBA" id="ARBA00023136"/>
    </source>
</evidence>
<feature type="transmembrane region" description="Helical" evidence="7">
    <location>
        <begin position="498"/>
        <end position="519"/>
    </location>
</feature>
<comment type="caution">
    <text evidence="8">The sequence shown here is derived from an EMBL/GenBank/DDBJ whole genome shotgun (WGS) entry which is preliminary data.</text>
</comment>
<feature type="region of interest" description="Disordered" evidence="6">
    <location>
        <begin position="262"/>
        <end position="285"/>
    </location>
</feature>
<feature type="transmembrane region" description="Helical" evidence="7">
    <location>
        <begin position="398"/>
        <end position="417"/>
    </location>
</feature>
<evidence type="ECO:0000256" key="4">
    <source>
        <dbReference type="ARBA" id="ARBA00022989"/>
    </source>
</evidence>
<organism evidence="8 10">
    <name type="scientific">Rotaria sordida</name>
    <dbReference type="NCBI Taxonomy" id="392033"/>
    <lineage>
        <taxon>Eukaryota</taxon>
        <taxon>Metazoa</taxon>
        <taxon>Spiralia</taxon>
        <taxon>Gnathifera</taxon>
        <taxon>Rotifera</taxon>
        <taxon>Eurotatoria</taxon>
        <taxon>Bdelloidea</taxon>
        <taxon>Philodinida</taxon>
        <taxon>Philodinidae</taxon>
        <taxon>Rotaria</taxon>
    </lineage>
</organism>
<proteinExistence type="inferred from homology"/>
<dbReference type="PANTHER" id="PTHR12995">
    <property type="entry name" value="FI21814P1"/>
    <property type="match status" value="1"/>
</dbReference>
<reference evidence="8" key="1">
    <citation type="submission" date="2021-02" db="EMBL/GenBank/DDBJ databases">
        <authorList>
            <person name="Nowell W R."/>
        </authorList>
    </citation>
    <scope>NUCLEOTIDE SEQUENCE</scope>
</reference>
<name>A0A814I164_9BILA</name>
<dbReference type="PANTHER" id="PTHR12995:SF4">
    <property type="entry name" value="FI21814P1"/>
    <property type="match status" value="1"/>
</dbReference>
<evidence type="ECO:0000256" key="3">
    <source>
        <dbReference type="ARBA" id="ARBA00022692"/>
    </source>
</evidence>
<evidence type="ECO:0000256" key="1">
    <source>
        <dbReference type="ARBA" id="ARBA00004141"/>
    </source>
</evidence>
<feature type="region of interest" description="Disordered" evidence="6">
    <location>
        <begin position="1"/>
        <end position="37"/>
    </location>
</feature>
<comment type="similarity">
    <text evidence="2">Belongs to the TMEM39 family.</text>
</comment>
<feature type="transmembrane region" description="Helical" evidence="7">
    <location>
        <begin position="87"/>
        <end position="106"/>
    </location>
</feature>
<keyword evidence="4 7" id="KW-1133">Transmembrane helix</keyword>
<feature type="transmembrane region" description="Helical" evidence="7">
    <location>
        <begin position="204"/>
        <end position="222"/>
    </location>
</feature>
<dbReference type="EMBL" id="CAJOBE010000182">
    <property type="protein sequence ID" value="CAF3590265.1"/>
    <property type="molecule type" value="Genomic_DNA"/>
</dbReference>
<evidence type="ECO:0000313" key="10">
    <source>
        <dbReference type="Proteomes" id="UP000663889"/>
    </source>
</evidence>